<name>A0ABD5PJ31_9EURY</name>
<dbReference type="Pfam" id="PF12900">
    <property type="entry name" value="Pyridox_ox_2"/>
    <property type="match status" value="1"/>
</dbReference>
<accession>A0ABD5PJ31</accession>
<dbReference type="InterPro" id="IPR012349">
    <property type="entry name" value="Split_barrel_FMN-bd"/>
</dbReference>
<dbReference type="Gene3D" id="2.30.110.10">
    <property type="entry name" value="Electron Transport, Fmn-binding Protein, Chain A"/>
    <property type="match status" value="1"/>
</dbReference>
<reference evidence="1 2" key="1">
    <citation type="journal article" date="2019" name="Int. J. Syst. Evol. Microbiol.">
        <title>The Global Catalogue of Microorganisms (GCM) 10K type strain sequencing project: providing services to taxonomists for standard genome sequencing and annotation.</title>
        <authorList>
            <consortium name="The Broad Institute Genomics Platform"/>
            <consortium name="The Broad Institute Genome Sequencing Center for Infectious Disease"/>
            <person name="Wu L."/>
            <person name="Ma J."/>
        </authorList>
    </citation>
    <scope>NUCLEOTIDE SEQUENCE [LARGE SCALE GENOMIC DNA]</scope>
    <source>
        <strain evidence="1 2">WLHS5</strain>
    </source>
</reference>
<proteinExistence type="predicted"/>
<keyword evidence="2" id="KW-1185">Reference proteome</keyword>
<dbReference type="PROSITE" id="PS51257">
    <property type="entry name" value="PROKAR_LIPOPROTEIN"/>
    <property type="match status" value="1"/>
</dbReference>
<protein>
    <submittedName>
        <fullName evidence="1">Pyridoxamine 5'-phosphate oxidase family protein</fullName>
    </submittedName>
</protein>
<dbReference type="SUPFAM" id="SSF50475">
    <property type="entry name" value="FMN-binding split barrel"/>
    <property type="match status" value="1"/>
</dbReference>
<evidence type="ECO:0000313" key="1">
    <source>
        <dbReference type="EMBL" id="MFC4540350.1"/>
    </source>
</evidence>
<sequence length="149" mass="16997">MIETEERMRGIEMGKDEIDDFLYEQGHGILSLMGCGEAYGVPMSFGYDGDRIFMNLITFGDESKKVDYITDTEHVSLTAYHVETRLKWKSTVVNGMLEEVTDDKYAKEVLDDNALFPTLYPPTEPMSDVTRVAIQIEEMTGRKGEEYQS</sequence>
<evidence type="ECO:0000313" key="2">
    <source>
        <dbReference type="Proteomes" id="UP001595898"/>
    </source>
</evidence>
<dbReference type="RefSeq" id="WP_250142396.1">
    <property type="nucleotide sequence ID" value="NZ_JALIQP010000007.1"/>
</dbReference>
<dbReference type="AlphaFoldDB" id="A0ABD5PJ31"/>
<dbReference type="Proteomes" id="UP001595898">
    <property type="component" value="Unassembled WGS sequence"/>
</dbReference>
<gene>
    <name evidence="1" type="ORF">ACFO5R_00145</name>
</gene>
<dbReference type="EMBL" id="JBHSFA010000001">
    <property type="protein sequence ID" value="MFC4540350.1"/>
    <property type="molecule type" value="Genomic_DNA"/>
</dbReference>
<dbReference type="InterPro" id="IPR024747">
    <property type="entry name" value="Pyridox_Oxase-rel"/>
</dbReference>
<comment type="caution">
    <text evidence="1">The sequence shown here is derived from an EMBL/GenBank/DDBJ whole genome shotgun (WGS) entry which is preliminary data.</text>
</comment>
<organism evidence="1 2">
    <name type="scientific">Halosolutus amylolyticus</name>
    <dbReference type="NCBI Taxonomy" id="2932267"/>
    <lineage>
        <taxon>Archaea</taxon>
        <taxon>Methanobacteriati</taxon>
        <taxon>Methanobacteriota</taxon>
        <taxon>Stenosarchaea group</taxon>
        <taxon>Halobacteria</taxon>
        <taxon>Halobacteriales</taxon>
        <taxon>Natrialbaceae</taxon>
        <taxon>Halosolutus</taxon>
    </lineage>
</organism>